<dbReference type="RefSeq" id="XP_017987707.1">
    <property type="nucleotide sequence ID" value="XM_018131715.1"/>
</dbReference>
<dbReference type="Proteomes" id="UP000243052">
    <property type="component" value="Chromosome iv"/>
</dbReference>
<dbReference type="InterPro" id="IPR036322">
    <property type="entry name" value="WD40_repeat_dom_sf"/>
</dbReference>
<dbReference type="STRING" id="45286.A0A0X8HRU6"/>
<dbReference type="SUPFAM" id="SSF50978">
    <property type="entry name" value="WD40 repeat-like"/>
    <property type="match status" value="1"/>
</dbReference>
<dbReference type="PROSITE" id="PS50896">
    <property type="entry name" value="LISH"/>
    <property type="match status" value="1"/>
</dbReference>
<name>A0A0X8HRU6_9SACH</name>
<gene>
    <name evidence="1" type="ORF">AW171_hschr42618</name>
</gene>
<dbReference type="AlphaFoldDB" id="A0A0X8HRU6"/>
<keyword evidence="2" id="KW-1185">Reference proteome</keyword>
<dbReference type="OrthoDB" id="1932312at2759"/>
<accession>A0A0X8HRU6</accession>
<reference evidence="1 2" key="1">
    <citation type="submission" date="2016-01" db="EMBL/GenBank/DDBJ databases">
        <title>Genome sequence of the yeast Holleya sinecauda.</title>
        <authorList>
            <person name="Dietrich F.S."/>
        </authorList>
    </citation>
    <scope>NUCLEOTIDE SEQUENCE [LARGE SCALE GENOMIC DNA]</scope>
    <source>
        <strain evidence="1 2">ATCC 58844</strain>
    </source>
</reference>
<dbReference type="InterPro" id="IPR006594">
    <property type="entry name" value="LisH"/>
</dbReference>
<protein>
    <submittedName>
        <fullName evidence="1">HDL033Wp</fullName>
    </submittedName>
</protein>
<sequence length="448" mass="50712">MPDNHSSITRDVIEILIARYLNKHNYDQTLRNFLTEARLPLSTVEKTDNLEDLDTIIAERIAFKKFDNSSRLKSDINEVLPPDEELDKLPTWNHTIKGTVVENVPQPGALAVNASVGLPLGLVVSTAAKEVCVFDKSSQIKHRFKCDGVIKKCGLLPNVAGDIIYYACGMDGTMSIYGKNWERLGRWKLHNRVITFMEFFVTQRDEIICFSTGFDKLLIVSKLDLKTLSLETLDTDELVSQCTTLKVLQGEQEEPIILYTRMDFSHLHILKLEDYKIIERCRIALNTAQFSTHAFNIHDMLVCGESHITNKNLNIQRIKQGSYLALATSHCPYMRIILVKFPNLSDEYLAKQGKEANRPFIHYDMVVRSIATNIPQDVYAQPILALRPHTSDVVVGCATGLYAVDIQLGTSWLLPIITQDAGIKTMAVYDNKVYLFLSNQSLVLWSLC</sequence>
<dbReference type="EMBL" id="CP014244">
    <property type="protein sequence ID" value="AMD20711.1"/>
    <property type="molecule type" value="Genomic_DNA"/>
</dbReference>
<proteinExistence type="predicted"/>
<organism evidence="1 2">
    <name type="scientific">Eremothecium sinecaudum</name>
    <dbReference type="NCBI Taxonomy" id="45286"/>
    <lineage>
        <taxon>Eukaryota</taxon>
        <taxon>Fungi</taxon>
        <taxon>Dikarya</taxon>
        <taxon>Ascomycota</taxon>
        <taxon>Saccharomycotina</taxon>
        <taxon>Saccharomycetes</taxon>
        <taxon>Saccharomycetales</taxon>
        <taxon>Saccharomycetaceae</taxon>
        <taxon>Eremothecium</taxon>
    </lineage>
</organism>
<evidence type="ECO:0000313" key="2">
    <source>
        <dbReference type="Proteomes" id="UP000243052"/>
    </source>
</evidence>
<dbReference type="GeneID" id="28723971"/>
<evidence type="ECO:0000313" key="1">
    <source>
        <dbReference type="EMBL" id="AMD20711.1"/>
    </source>
</evidence>